<dbReference type="GO" id="GO:0005525">
    <property type="term" value="F:GTP binding"/>
    <property type="evidence" value="ECO:0007669"/>
    <property type="project" value="UniProtKB-KW"/>
</dbReference>
<dbReference type="GO" id="GO:0046872">
    <property type="term" value="F:metal ion binding"/>
    <property type="evidence" value="ECO:0007669"/>
    <property type="project" value="UniProtKB-KW"/>
</dbReference>
<dbReference type="SUPFAM" id="SSF103365">
    <property type="entry name" value="Hypothetical protein PH1602"/>
    <property type="match status" value="1"/>
</dbReference>
<comment type="catalytic activity">
    <reaction evidence="9">
        <text>a 3'-end 3'-phospho-ribonucleotide-RNA + a 5'-end dephospho-ribonucleoside-RNA + GTP = a ribonucleotidyl-ribonucleotide-RNA + GMP + diphosphate</text>
        <dbReference type="Rhea" id="RHEA:68076"/>
        <dbReference type="Rhea" id="RHEA-COMP:10463"/>
        <dbReference type="Rhea" id="RHEA-COMP:13936"/>
        <dbReference type="Rhea" id="RHEA-COMP:17355"/>
        <dbReference type="ChEBI" id="CHEBI:33019"/>
        <dbReference type="ChEBI" id="CHEBI:37565"/>
        <dbReference type="ChEBI" id="CHEBI:58115"/>
        <dbReference type="ChEBI" id="CHEBI:83062"/>
        <dbReference type="ChEBI" id="CHEBI:138284"/>
        <dbReference type="ChEBI" id="CHEBI:173118"/>
        <dbReference type="EC" id="6.5.1.8"/>
    </reaction>
</comment>
<dbReference type="Pfam" id="PF01139">
    <property type="entry name" value="RtcB"/>
    <property type="match status" value="1"/>
</dbReference>
<evidence type="ECO:0000256" key="2">
    <source>
        <dbReference type="ARBA" id="ARBA00012726"/>
    </source>
</evidence>
<dbReference type="EMBL" id="AP018248">
    <property type="protein sequence ID" value="BAZ01600.1"/>
    <property type="molecule type" value="Genomic_DNA"/>
</dbReference>
<evidence type="ECO:0000256" key="10">
    <source>
        <dbReference type="PIRSR" id="PIRSR601233-2"/>
    </source>
</evidence>
<dbReference type="GO" id="GO:0003972">
    <property type="term" value="F:RNA ligase (ATP) activity"/>
    <property type="evidence" value="ECO:0007669"/>
    <property type="project" value="TreeGrafter"/>
</dbReference>
<dbReference type="GO" id="GO:0042245">
    <property type="term" value="P:RNA repair"/>
    <property type="evidence" value="ECO:0007669"/>
    <property type="project" value="UniProtKB-KW"/>
</dbReference>
<evidence type="ECO:0000313" key="12">
    <source>
        <dbReference type="Proteomes" id="UP000218785"/>
    </source>
</evidence>
<keyword evidence="3" id="KW-0436">Ligase</keyword>
<evidence type="ECO:0000256" key="8">
    <source>
        <dbReference type="ARBA" id="ARBA00023211"/>
    </source>
</evidence>
<sequence length="62" mass="6649">MCDRLRGKLEKEGINIRAGSMSGLAEEAPQAYKDVSCVVNVVHNAGIARKVARLKLVAVIKA</sequence>
<evidence type="ECO:0000256" key="1">
    <source>
        <dbReference type="ARBA" id="ARBA00001936"/>
    </source>
</evidence>
<keyword evidence="12" id="KW-1185">Reference proteome</keyword>
<dbReference type="Proteomes" id="UP000218785">
    <property type="component" value="Chromosome"/>
</dbReference>
<evidence type="ECO:0000256" key="9">
    <source>
        <dbReference type="ARBA" id="ARBA00047746"/>
    </source>
</evidence>
<dbReference type="PANTHER" id="PTHR11118:SF1">
    <property type="entry name" value="RNA-SPLICING LIGASE RTCB HOMOLOG"/>
    <property type="match status" value="1"/>
</dbReference>
<gene>
    <name evidence="11" type="ORF">NIES37_56030</name>
</gene>
<evidence type="ECO:0000256" key="6">
    <source>
        <dbReference type="ARBA" id="ARBA00022800"/>
    </source>
</evidence>
<dbReference type="InterPro" id="IPR001233">
    <property type="entry name" value="RtcB"/>
</dbReference>
<evidence type="ECO:0000256" key="4">
    <source>
        <dbReference type="ARBA" id="ARBA00022723"/>
    </source>
</evidence>
<dbReference type="Gene3D" id="3.90.1860.10">
    <property type="entry name" value="tRNA-splicing ligase RtcB"/>
    <property type="match status" value="1"/>
</dbReference>
<keyword evidence="5 10" id="KW-0547">Nucleotide-binding</keyword>
<proteinExistence type="predicted"/>
<organism evidence="11 12">
    <name type="scientific">Tolypothrix tenuis PCC 7101</name>
    <dbReference type="NCBI Taxonomy" id="231146"/>
    <lineage>
        <taxon>Bacteria</taxon>
        <taxon>Bacillati</taxon>
        <taxon>Cyanobacteriota</taxon>
        <taxon>Cyanophyceae</taxon>
        <taxon>Nostocales</taxon>
        <taxon>Tolypothrichaceae</taxon>
        <taxon>Tolypothrix</taxon>
    </lineage>
</organism>
<keyword evidence="6" id="KW-0692">RNA repair</keyword>
<reference evidence="11 12" key="1">
    <citation type="submission" date="2017-06" db="EMBL/GenBank/DDBJ databases">
        <title>Genome sequencing of cyanobaciteial culture collection at National Institute for Environmental Studies (NIES).</title>
        <authorList>
            <person name="Hirose Y."/>
            <person name="Shimura Y."/>
            <person name="Fujisawa T."/>
            <person name="Nakamura Y."/>
            <person name="Kawachi M."/>
        </authorList>
    </citation>
    <scope>NUCLEOTIDE SEQUENCE [LARGE SCALE GENOMIC DNA]</scope>
    <source>
        <strain evidence="11 12">NIES-37</strain>
    </source>
</reference>
<dbReference type="PANTHER" id="PTHR11118">
    <property type="entry name" value="RNA-SPLICING LIGASE RTCB HOMOLOG"/>
    <property type="match status" value="1"/>
</dbReference>
<dbReference type="GO" id="GO:0170057">
    <property type="term" value="F:RNA ligase (GTP) activity"/>
    <property type="evidence" value="ECO:0007669"/>
    <property type="project" value="UniProtKB-EC"/>
</dbReference>
<accession>A0A1Z4N787</accession>
<evidence type="ECO:0000256" key="3">
    <source>
        <dbReference type="ARBA" id="ARBA00022598"/>
    </source>
</evidence>
<name>A0A1Z4N787_9CYAN</name>
<dbReference type="RefSeq" id="WP_199347299.1">
    <property type="nucleotide sequence ID" value="NZ_CAWNJS010000001.1"/>
</dbReference>
<keyword evidence="4" id="KW-0479">Metal-binding</keyword>
<evidence type="ECO:0000313" key="11">
    <source>
        <dbReference type="EMBL" id="BAZ01600.1"/>
    </source>
</evidence>
<dbReference type="GO" id="GO:0006396">
    <property type="term" value="P:RNA processing"/>
    <property type="evidence" value="ECO:0007669"/>
    <property type="project" value="InterPro"/>
</dbReference>
<dbReference type="KEGG" id="ttq:NIES37_56030"/>
<protein>
    <recommendedName>
        <fullName evidence="2">3'-phosphate/5'-hydroxy nucleic acid ligase</fullName>
        <ecNumber evidence="2">6.5.1.8</ecNumber>
    </recommendedName>
</protein>
<keyword evidence="8" id="KW-0464">Manganese</keyword>
<evidence type="ECO:0000256" key="5">
    <source>
        <dbReference type="ARBA" id="ARBA00022741"/>
    </source>
</evidence>
<keyword evidence="7 10" id="KW-0342">GTP-binding</keyword>
<feature type="binding site" evidence="10">
    <location>
        <position position="61"/>
    </location>
    <ligand>
        <name>GMP</name>
        <dbReference type="ChEBI" id="CHEBI:58115"/>
    </ligand>
</feature>
<dbReference type="InterPro" id="IPR036025">
    <property type="entry name" value="RtcB-like_sf"/>
</dbReference>
<comment type="cofactor">
    <cofactor evidence="1">
        <name>Mn(2+)</name>
        <dbReference type="ChEBI" id="CHEBI:29035"/>
    </cofactor>
</comment>
<evidence type="ECO:0000256" key="7">
    <source>
        <dbReference type="ARBA" id="ARBA00023134"/>
    </source>
</evidence>
<dbReference type="AlphaFoldDB" id="A0A1Z4N787"/>
<dbReference type="EC" id="6.5.1.8" evidence="2"/>